<evidence type="ECO:0000313" key="2">
    <source>
        <dbReference type="Proteomes" id="UP000026960"/>
    </source>
</evidence>
<dbReference type="AlphaFoldDB" id="A0A0D3HDT0"/>
<name>A0A0D3HDT0_9ORYZ</name>
<dbReference type="Proteomes" id="UP000026960">
    <property type="component" value="Chromosome 10"/>
</dbReference>
<accession>A0A0D3HDT0</accession>
<dbReference type="HOGENOM" id="CLU_2403108_0_0_1"/>
<dbReference type="EnsemblPlants" id="OBART10G10370.1">
    <property type="protein sequence ID" value="OBART10G10370.1"/>
    <property type="gene ID" value="OBART10G10370"/>
</dbReference>
<reference evidence="1" key="2">
    <citation type="submission" date="2015-03" db="UniProtKB">
        <authorList>
            <consortium name="EnsemblPlants"/>
        </authorList>
    </citation>
    <scope>IDENTIFICATION</scope>
</reference>
<dbReference type="Gramene" id="OBART10G10370.1">
    <property type="protein sequence ID" value="OBART10G10370.1"/>
    <property type="gene ID" value="OBART10G10370"/>
</dbReference>
<dbReference type="PaxDb" id="65489-OBART10G10370.1"/>
<sequence length="93" mass="9642">MGRGGGMRQQGGSAVLVAATSAELVTVKLFAASPLVGSGSAHTISGDVWARRWPDIEGGRRWEEEGDAAASWIRRAPLPLAELVVVMSIAGGK</sequence>
<evidence type="ECO:0000313" key="1">
    <source>
        <dbReference type="EnsemblPlants" id="OBART10G10370.1"/>
    </source>
</evidence>
<protein>
    <submittedName>
        <fullName evidence="1">Uncharacterized protein</fullName>
    </submittedName>
</protein>
<reference evidence="1" key="1">
    <citation type="journal article" date="2009" name="Rice">
        <title>De Novo Next Generation Sequencing of Plant Genomes.</title>
        <authorList>
            <person name="Rounsley S."/>
            <person name="Marri P.R."/>
            <person name="Yu Y."/>
            <person name="He R."/>
            <person name="Sisneros N."/>
            <person name="Goicoechea J.L."/>
            <person name="Lee S.J."/>
            <person name="Angelova A."/>
            <person name="Kudrna D."/>
            <person name="Luo M."/>
            <person name="Affourtit J."/>
            <person name="Desany B."/>
            <person name="Knight J."/>
            <person name="Niazi F."/>
            <person name="Egholm M."/>
            <person name="Wing R.A."/>
        </authorList>
    </citation>
    <scope>NUCLEOTIDE SEQUENCE [LARGE SCALE GENOMIC DNA]</scope>
    <source>
        <strain evidence="1">cv. IRGC 105608</strain>
    </source>
</reference>
<organism evidence="1">
    <name type="scientific">Oryza barthii</name>
    <dbReference type="NCBI Taxonomy" id="65489"/>
    <lineage>
        <taxon>Eukaryota</taxon>
        <taxon>Viridiplantae</taxon>
        <taxon>Streptophyta</taxon>
        <taxon>Embryophyta</taxon>
        <taxon>Tracheophyta</taxon>
        <taxon>Spermatophyta</taxon>
        <taxon>Magnoliopsida</taxon>
        <taxon>Liliopsida</taxon>
        <taxon>Poales</taxon>
        <taxon>Poaceae</taxon>
        <taxon>BOP clade</taxon>
        <taxon>Oryzoideae</taxon>
        <taxon>Oryzeae</taxon>
        <taxon>Oryzinae</taxon>
        <taxon>Oryza</taxon>
    </lineage>
</organism>
<proteinExistence type="predicted"/>
<keyword evidence="2" id="KW-1185">Reference proteome</keyword>